<dbReference type="Pfam" id="PF13340">
    <property type="entry name" value="DUF4096"/>
    <property type="match status" value="1"/>
</dbReference>
<gene>
    <name evidence="4" type="ORF">DesU5LDRAFT_1970</name>
</gene>
<evidence type="ECO:0000256" key="1">
    <source>
        <dbReference type="SAM" id="Phobius"/>
    </source>
</evidence>
<sequence>MERRHRLRDDQWDMIKDALPGKQGDPGRTGDDNRRFIEAIMWIARTGASWRDLPPEYGKWSGVHKRFVRWSKNGIWQMIFNSLAVDADTEWLMIDSTIVRAHQHAAGAKGGQQNQALGRSRGGFSTKIHSIADALGNPVRFILTGGEVHDCQRALDLLKGQNAGAILADKAYDSNRIVEVVTTLGAEVVIPPLKHRKSPRRYDSVLYEERNLIERMYNKLKHFRRIATRYDKLAATYLGFLLVAAIWLWLK</sequence>
<name>I2Q1I7_9BACT</name>
<dbReference type="eggNOG" id="COG3293">
    <property type="taxonomic scope" value="Bacteria"/>
</dbReference>
<keyword evidence="1" id="KW-0472">Membrane</keyword>
<dbReference type="STRING" id="596152.DesU5LDRAFT_1970"/>
<dbReference type="GO" id="GO:0004803">
    <property type="term" value="F:transposase activity"/>
    <property type="evidence" value="ECO:0007669"/>
    <property type="project" value="InterPro"/>
</dbReference>
<dbReference type="EMBL" id="JH600068">
    <property type="protein sequence ID" value="EIG53643.1"/>
    <property type="molecule type" value="Genomic_DNA"/>
</dbReference>
<dbReference type="InterPro" id="IPR052909">
    <property type="entry name" value="Transposase_6_like"/>
</dbReference>
<reference evidence="4" key="1">
    <citation type="submission" date="2011-11" db="EMBL/GenBank/DDBJ databases">
        <title>Improved High-Quality Draft sequence of Desulfovibrio sp. U5L.</title>
        <authorList>
            <consortium name="US DOE Joint Genome Institute"/>
            <person name="Lucas S."/>
            <person name="Han J."/>
            <person name="Lapidus A."/>
            <person name="Cheng J.-F."/>
            <person name="Goodwin L."/>
            <person name="Pitluck S."/>
            <person name="Peters L."/>
            <person name="Ovchinnikova G."/>
            <person name="Held B."/>
            <person name="Detter J.C."/>
            <person name="Han C."/>
            <person name="Tapia R."/>
            <person name="Land M."/>
            <person name="Hauser L."/>
            <person name="Kyrpides N."/>
            <person name="Ivanova N."/>
            <person name="Pagani I."/>
            <person name="Gabster J."/>
            <person name="Walker C."/>
            <person name="Stolyar S."/>
            <person name="Stahl D."/>
            <person name="Arkin A."/>
            <person name="Dehal P."/>
            <person name="Hazen T."/>
            <person name="Woyke T."/>
        </authorList>
    </citation>
    <scope>NUCLEOTIDE SEQUENCE [LARGE SCALE GENOMIC DNA]</scope>
    <source>
        <strain evidence="4">U5L</strain>
    </source>
</reference>
<keyword evidence="1" id="KW-1133">Transmembrane helix</keyword>
<dbReference type="GO" id="GO:0006313">
    <property type="term" value="P:DNA transposition"/>
    <property type="evidence" value="ECO:0007669"/>
    <property type="project" value="InterPro"/>
</dbReference>
<dbReference type="GO" id="GO:0003677">
    <property type="term" value="F:DNA binding"/>
    <property type="evidence" value="ECO:0007669"/>
    <property type="project" value="InterPro"/>
</dbReference>
<dbReference type="AlphaFoldDB" id="I2Q1I7"/>
<dbReference type="InterPro" id="IPR025161">
    <property type="entry name" value="IS402-like_dom"/>
</dbReference>
<keyword evidence="1" id="KW-0812">Transmembrane</keyword>
<dbReference type="PANTHER" id="PTHR46637:SF1">
    <property type="entry name" value="BLL5188 PROTEIN"/>
    <property type="match status" value="1"/>
</dbReference>
<dbReference type="PANTHER" id="PTHR46637">
    <property type="entry name" value="TIS1421-TRANSPOSASE PROTEIN A"/>
    <property type="match status" value="1"/>
</dbReference>
<dbReference type="HOGENOM" id="CLU_055261_2_1_7"/>
<evidence type="ECO:0000313" key="4">
    <source>
        <dbReference type="EMBL" id="EIG53643.1"/>
    </source>
</evidence>
<accession>I2Q1I7</accession>
<proteinExistence type="predicted"/>
<dbReference type="NCBIfam" id="NF033580">
    <property type="entry name" value="transpos_IS5_3"/>
    <property type="match status" value="1"/>
</dbReference>
<dbReference type="Pfam" id="PF01609">
    <property type="entry name" value="DDE_Tnp_1"/>
    <property type="match status" value="1"/>
</dbReference>
<feature type="domain" description="Insertion element IS402-like" evidence="3">
    <location>
        <begin position="7"/>
        <end position="80"/>
    </location>
</feature>
<feature type="domain" description="Transposase IS4-like" evidence="2">
    <location>
        <begin position="92"/>
        <end position="248"/>
    </location>
</feature>
<feature type="transmembrane region" description="Helical" evidence="1">
    <location>
        <begin position="233"/>
        <end position="250"/>
    </location>
</feature>
<evidence type="ECO:0000259" key="2">
    <source>
        <dbReference type="Pfam" id="PF01609"/>
    </source>
</evidence>
<evidence type="ECO:0000259" key="3">
    <source>
        <dbReference type="Pfam" id="PF13340"/>
    </source>
</evidence>
<organism evidence="4">
    <name type="scientific">Desulfovibrio sp. U5L</name>
    <dbReference type="NCBI Taxonomy" id="596152"/>
    <lineage>
        <taxon>Bacteria</taxon>
        <taxon>Pseudomonadati</taxon>
        <taxon>Thermodesulfobacteriota</taxon>
        <taxon>Desulfovibrionia</taxon>
        <taxon>Desulfovibrionales</taxon>
        <taxon>Desulfovibrionaceae</taxon>
        <taxon>Desulfovibrio</taxon>
    </lineage>
</organism>
<protein>
    <submittedName>
        <fullName evidence="4">Transposase</fullName>
    </submittedName>
</protein>
<dbReference type="InterPro" id="IPR002559">
    <property type="entry name" value="Transposase_11"/>
</dbReference>